<dbReference type="Proteomes" id="UP001596142">
    <property type="component" value="Unassembled WGS sequence"/>
</dbReference>
<organism evidence="8 9">
    <name type="scientific">Thalassorhabdus alkalitolerans</name>
    <dbReference type="NCBI Taxonomy" id="2282697"/>
    <lineage>
        <taxon>Bacteria</taxon>
        <taxon>Bacillati</taxon>
        <taxon>Bacillota</taxon>
        <taxon>Bacilli</taxon>
        <taxon>Bacillales</taxon>
        <taxon>Bacillaceae</taxon>
        <taxon>Thalassorhabdus</taxon>
    </lineage>
</organism>
<feature type="transmembrane region" description="Helical" evidence="7">
    <location>
        <begin position="201"/>
        <end position="222"/>
    </location>
</feature>
<reference evidence="9" key="1">
    <citation type="journal article" date="2019" name="Int. J. Syst. Evol. Microbiol.">
        <title>The Global Catalogue of Microorganisms (GCM) 10K type strain sequencing project: providing services to taxonomists for standard genome sequencing and annotation.</title>
        <authorList>
            <consortium name="The Broad Institute Genomics Platform"/>
            <consortium name="The Broad Institute Genome Sequencing Center for Infectious Disease"/>
            <person name="Wu L."/>
            <person name="Ma J."/>
        </authorList>
    </citation>
    <scope>NUCLEOTIDE SEQUENCE [LARGE SCALE GENOMIC DNA]</scope>
    <source>
        <strain evidence="9">CECT 7184</strain>
    </source>
</reference>
<evidence type="ECO:0000256" key="4">
    <source>
        <dbReference type="ARBA" id="ARBA00022692"/>
    </source>
</evidence>
<proteinExistence type="inferred from homology"/>
<comment type="caution">
    <text evidence="8">The sequence shown here is derived from an EMBL/GenBank/DDBJ whole genome shotgun (WGS) entry which is preliminary data.</text>
</comment>
<comment type="similarity">
    <text evidence="2">Belongs to the cytochrome ubiquinol oxidase subunit 2 family.</text>
</comment>
<accession>A0ABW0YRG4</accession>
<keyword evidence="4 7" id="KW-0812">Transmembrane</keyword>
<comment type="subcellular location">
    <subcellularLocation>
        <location evidence="1">Cell membrane</location>
        <topology evidence="1">Multi-pass membrane protein</topology>
    </subcellularLocation>
</comment>
<feature type="transmembrane region" description="Helical" evidence="7">
    <location>
        <begin position="260"/>
        <end position="279"/>
    </location>
</feature>
<evidence type="ECO:0000256" key="2">
    <source>
        <dbReference type="ARBA" id="ARBA00007543"/>
    </source>
</evidence>
<evidence type="ECO:0000313" key="9">
    <source>
        <dbReference type="Proteomes" id="UP001596142"/>
    </source>
</evidence>
<name>A0ABW0YRG4_9BACI</name>
<keyword evidence="9" id="KW-1185">Reference proteome</keyword>
<evidence type="ECO:0000256" key="6">
    <source>
        <dbReference type="ARBA" id="ARBA00023136"/>
    </source>
</evidence>
<feature type="transmembrane region" description="Helical" evidence="7">
    <location>
        <begin position="6"/>
        <end position="34"/>
    </location>
</feature>
<evidence type="ECO:0000313" key="8">
    <source>
        <dbReference type="EMBL" id="MFC5713975.1"/>
    </source>
</evidence>
<dbReference type="RefSeq" id="WP_385942452.1">
    <property type="nucleotide sequence ID" value="NZ_JBHSOZ010000009.1"/>
</dbReference>
<keyword evidence="3" id="KW-1003">Cell membrane</keyword>
<feature type="transmembrane region" description="Helical" evidence="7">
    <location>
        <begin position="234"/>
        <end position="253"/>
    </location>
</feature>
<feature type="transmembrane region" description="Helical" evidence="7">
    <location>
        <begin position="80"/>
        <end position="102"/>
    </location>
</feature>
<dbReference type="Pfam" id="PF02322">
    <property type="entry name" value="Cyt_bd_oxida_II"/>
    <property type="match status" value="1"/>
</dbReference>
<sequence>MNYEIIGIGILWLFLYGYLLAASVDFGAGFFHFYNKATKKSAEIDQLIQRYLSPVWEVTNVFLVFFFIGLVGFFPATAYYFGTVLLIPVSITIVLLAVRGSYYAFNTYGSKENLLYSFFYGTAGLFIPASLMVILAISEGGFLQFSNGTIELLYHDLLTSWLPWSLVSLAMVSVLFISSSFLAFYSWKAAEEKAYRLFRKYTLFLAFPVMLASLFVVFAISRHSSLRFQILEDLSWIFMFSFFFFCGAVFLTWKRRKPGLAFVCVMTQYFTAWFGYGASHLPYLLYPHLTIYDGVVNDSMAFALLLAFAGGMVLLIPSLLLLMRLFLFDTEYVQGKKQ</sequence>
<gene>
    <name evidence="8" type="ORF">ACFPU1_14490</name>
</gene>
<feature type="transmembrane region" description="Helical" evidence="7">
    <location>
        <begin position="161"/>
        <end position="185"/>
    </location>
</feature>
<feature type="transmembrane region" description="Helical" evidence="7">
    <location>
        <begin position="55"/>
        <end position="74"/>
    </location>
</feature>
<evidence type="ECO:0000256" key="3">
    <source>
        <dbReference type="ARBA" id="ARBA00022475"/>
    </source>
</evidence>
<feature type="transmembrane region" description="Helical" evidence="7">
    <location>
        <begin position="114"/>
        <end position="137"/>
    </location>
</feature>
<evidence type="ECO:0000256" key="1">
    <source>
        <dbReference type="ARBA" id="ARBA00004651"/>
    </source>
</evidence>
<protein>
    <submittedName>
        <fullName evidence="8">Cytochrome d ubiquinol oxidase subunit II</fullName>
    </submittedName>
</protein>
<keyword evidence="5 7" id="KW-1133">Transmembrane helix</keyword>
<feature type="transmembrane region" description="Helical" evidence="7">
    <location>
        <begin position="299"/>
        <end position="327"/>
    </location>
</feature>
<dbReference type="EMBL" id="JBHSOZ010000009">
    <property type="protein sequence ID" value="MFC5713975.1"/>
    <property type="molecule type" value="Genomic_DNA"/>
</dbReference>
<dbReference type="InterPro" id="IPR003317">
    <property type="entry name" value="Cyt-d_oxidase_su2"/>
</dbReference>
<evidence type="ECO:0000256" key="7">
    <source>
        <dbReference type="SAM" id="Phobius"/>
    </source>
</evidence>
<evidence type="ECO:0000256" key="5">
    <source>
        <dbReference type="ARBA" id="ARBA00022989"/>
    </source>
</evidence>
<keyword evidence="6 7" id="KW-0472">Membrane</keyword>